<feature type="transmembrane region" description="Helical" evidence="1">
    <location>
        <begin position="12"/>
        <end position="34"/>
    </location>
</feature>
<organism evidence="2 3">
    <name type="scientific">Symbiodinium microadriaticum</name>
    <name type="common">Dinoflagellate</name>
    <name type="synonym">Zooxanthella microadriatica</name>
    <dbReference type="NCBI Taxonomy" id="2951"/>
    <lineage>
        <taxon>Eukaryota</taxon>
        <taxon>Sar</taxon>
        <taxon>Alveolata</taxon>
        <taxon>Dinophyceae</taxon>
        <taxon>Suessiales</taxon>
        <taxon>Symbiodiniaceae</taxon>
        <taxon>Symbiodinium</taxon>
    </lineage>
</organism>
<protein>
    <submittedName>
        <fullName evidence="2">Uncharacterized protein</fullName>
    </submittedName>
</protein>
<evidence type="ECO:0000256" key="1">
    <source>
        <dbReference type="SAM" id="Phobius"/>
    </source>
</evidence>
<evidence type="ECO:0000313" key="2">
    <source>
        <dbReference type="EMBL" id="OLQ02752.1"/>
    </source>
</evidence>
<feature type="transmembrane region" description="Helical" evidence="1">
    <location>
        <begin position="40"/>
        <end position="59"/>
    </location>
</feature>
<keyword evidence="1" id="KW-1133">Transmembrane helix</keyword>
<name>A0A1Q9E5Q9_SYMMI</name>
<evidence type="ECO:0000313" key="3">
    <source>
        <dbReference type="Proteomes" id="UP000186817"/>
    </source>
</evidence>
<dbReference type="EMBL" id="LSRX01000255">
    <property type="protein sequence ID" value="OLQ02752.1"/>
    <property type="molecule type" value="Genomic_DNA"/>
</dbReference>
<dbReference type="AlphaFoldDB" id="A0A1Q9E5Q9"/>
<gene>
    <name evidence="2" type="ORF">AK812_SmicGene14348</name>
</gene>
<accession>A0A1Q9E5Q9</accession>
<keyword evidence="3" id="KW-1185">Reference proteome</keyword>
<sequence length="121" mass="13490">MNIITTLSITNIFTMTMITRTSVSVVIIITSIIFNSITKIKNTILIVTVTITIISIGGMKTPSLRGQSRARSGDWGLPIVSIVVTPKKNYNGDYRYGLLNLQPKPFDRGCHMDSYQSFYDP</sequence>
<dbReference type="Proteomes" id="UP000186817">
    <property type="component" value="Unassembled WGS sequence"/>
</dbReference>
<comment type="caution">
    <text evidence="2">The sequence shown here is derived from an EMBL/GenBank/DDBJ whole genome shotgun (WGS) entry which is preliminary data.</text>
</comment>
<proteinExistence type="predicted"/>
<keyword evidence="1" id="KW-0812">Transmembrane</keyword>
<reference evidence="2 3" key="1">
    <citation type="submission" date="2016-02" db="EMBL/GenBank/DDBJ databases">
        <title>Genome analysis of coral dinoflagellate symbionts highlights evolutionary adaptations to a symbiotic lifestyle.</title>
        <authorList>
            <person name="Aranda M."/>
            <person name="Li Y."/>
            <person name="Liew Y.J."/>
            <person name="Baumgarten S."/>
            <person name="Simakov O."/>
            <person name="Wilson M."/>
            <person name="Piel J."/>
            <person name="Ashoor H."/>
            <person name="Bougouffa S."/>
            <person name="Bajic V.B."/>
            <person name="Ryu T."/>
            <person name="Ravasi T."/>
            <person name="Bayer T."/>
            <person name="Micklem G."/>
            <person name="Kim H."/>
            <person name="Bhak J."/>
            <person name="Lajeunesse T.C."/>
            <person name="Voolstra C.R."/>
        </authorList>
    </citation>
    <scope>NUCLEOTIDE SEQUENCE [LARGE SCALE GENOMIC DNA]</scope>
    <source>
        <strain evidence="2 3">CCMP2467</strain>
    </source>
</reference>
<keyword evidence="1" id="KW-0472">Membrane</keyword>